<dbReference type="PANTHER" id="PTHR12770:SF31">
    <property type="entry name" value="RUS FAMILY MEMBER 1"/>
    <property type="match status" value="1"/>
</dbReference>
<gene>
    <name evidence="8" type="ORF">TRIADDRAFT_19061</name>
</gene>
<protein>
    <recommendedName>
        <fullName evidence="7">Protein root UVB sensitive/RUS domain-containing protein</fullName>
    </recommendedName>
</protein>
<accession>B3RJX7</accession>
<name>B3RJX7_TRIAD</name>
<dbReference type="Pfam" id="PF04884">
    <property type="entry name" value="UVB_sens_prot"/>
    <property type="match status" value="1"/>
</dbReference>
<evidence type="ECO:0000313" key="8">
    <source>
        <dbReference type="EMBL" id="EDV29139.1"/>
    </source>
</evidence>
<evidence type="ECO:0000256" key="5">
    <source>
        <dbReference type="ARBA" id="ARBA00023136"/>
    </source>
</evidence>
<dbReference type="InterPro" id="IPR006968">
    <property type="entry name" value="RUS_fam"/>
</dbReference>
<dbReference type="RefSeq" id="XP_002108341.1">
    <property type="nucleotide sequence ID" value="XM_002108305.1"/>
</dbReference>
<feature type="non-terminal residue" evidence="8">
    <location>
        <position position="1"/>
    </location>
</feature>
<dbReference type="PhylomeDB" id="B3RJX7"/>
<feature type="transmembrane region" description="Helical" evidence="6">
    <location>
        <begin position="120"/>
        <end position="146"/>
    </location>
</feature>
<dbReference type="OrthoDB" id="364779at2759"/>
<dbReference type="Proteomes" id="UP000009022">
    <property type="component" value="Unassembled WGS sequence"/>
</dbReference>
<keyword evidence="3 6" id="KW-0812">Transmembrane</keyword>
<proteinExistence type="inferred from homology"/>
<sequence length="272" mass="30012">SVFLPQGYPESVSGDYLTYQLWDTLQAFCSSITGTLATQAILKGVGVGDEKATVAAAAMTWMLKDGTGMIGRILFAWLRGTSLDCDAKKMLIFISYRLFADFLNDGALFIEMIAPNFPHLFTLLLCVASVAKSIVGVAGGATRAALTMHQARRNNMADVSAKDGSQETLVNLSALIVGLFLLPAVTGNARIIWTLFFMFTMLHLYANYKAVSSVVMETLNRERLHILAYNFFRYGSILSPAEVCQRESVIIMKDQYKLRMILGAEFKESISR</sequence>
<dbReference type="EMBL" id="DS985241">
    <property type="protein sequence ID" value="EDV29139.1"/>
    <property type="molecule type" value="Genomic_DNA"/>
</dbReference>
<keyword evidence="4 6" id="KW-1133">Transmembrane helix</keyword>
<dbReference type="FunCoup" id="B3RJX7">
    <property type="interactions" value="716"/>
</dbReference>
<reference evidence="8 9" key="1">
    <citation type="journal article" date="2008" name="Nature">
        <title>The Trichoplax genome and the nature of placozoans.</title>
        <authorList>
            <person name="Srivastava M."/>
            <person name="Begovic E."/>
            <person name="Chapman J."/>
            <person name="Putnam N.H."/>
            <person name="Hellsten U."/>
            <person name="Kawashima T."/>
            <person name="Kuo A."/>
            <person name="Mitros T."/>
            <person name="Salamov A."/>
            <person name="Carpenter M.L."/>
            <person name="Signorovitch A.Y."/>
            <person name="Moreno M.A."/>
            <person name="Kamm K."/>
            <person name="Grimwood J."/>
            <person name="Schmutz J."/>
            <person name="Shapiro H."/>
            <person name="Grigoriev I.V."/>
            <person name="Buss L.W."/>
            <person name="Schierwater B."/>
            <person name="Dellaporta S.L."/>
            <person name="Rokhsar D.S."/>
        </authorList>
    </citation>
    <scope>NUCLEOTIDE SEQUENCE [LARGE SCALE GENOMIC DNA]</scope>
    <source>
        <strain evidence="8 9">Grell-BS-1999</strain>
    </source>
</reference>
<dbReference type="GeneID" id="6750277"/>
<dbReference type="GO" id="GO:0016020">
    <property type="term" value="C:membrane"/>
    <property type="evidence" value="ECO:0007669"/>
    <property type="project" value="UniProtKB-SubCell"/>
</dbReference>
<dbReference type="CTD" id="6750277"/>
<organism evidence="8 9">
    <name type="scientific">Trichoplax adhaerens</name>
    <name type="common">Trichoplax reptans</name>
    <dbReference type="NCBI Taxonomy" id="10228"/>
    <lineage>
        <taxon>Eukaryota</taxon>
        <taxon>Metazoa</taxon>
        <taxon>Placozoa</taxon>
        <taxon>Uniplacotomia</taxon>
        <taxon>Trichoplacea</taxon>
        <taxon>Trichoplacidae</taxon>
        <taxon>Trichoplax</taxon>
    </lineage>
</organism>
<evidence type="ECO:0000256" key="3">
    <source>
        <dbReference type="ARBA" id="ARBA00022692"/>
    </source>
</evidence>
<evidence type="ECO:0000256" key="6">
    <source>
        <dbReference type="SAM" id="Phobius"/>
    </source>
</evidence>
<dbReference type="KEGG" id="tad:TRIADDRAFT_19061"/>
<dbReference type="eggNOG" id="KOG4249">
    <property type="taxonomic scope" value="Eukaryota"/>
</dbReference>
<dbReference type="PANTHER" id="PTHR12770">
    <property type="entry name" value="RUS1 FAMILY PROTEIN C16ORF58"/>
    <property type="match status" value="1"/>
</dbReference>
<feature type="transmembrane region" description="Helical" evidence="6">
    <location>
        <begin position="167"/>
        <end position="185"/>
    </location>
</feature>
<dbReference type="AlphaFoldDB" id="B3RJX7"/>
<keyword evidence="5 6" id="KW-0472">Membrane</keyword>
<evidence type="ECO:0000313" key="9">
    <source>
        <dbReference type="Proteomes" id="UP000009022"/>
    </source>
</evidence>
<dbReference type="HOGENOM" id="CLU_015325_4_1_1"/>
<dbReference type="STRING" id="10228.B3RJX7"/>
<evidence type="ECO:0000256" key="4">
    <source>
        <dbReference type="ARBA" id="ARBA00022989"/>
    </source>
</evidence>
<dbReference type="OMA" id="MHLYANY"/>
<dbReference type="InterPro" id="IPR054549">
    <property type="entry name" value="UVB_sens_RUS_dom"/>
</dbReference>
<comment type="subcellular location">
    <subcellularLocation>
        <location evidence="1">Membrane</location>
    </subcellularLocation>
</comment>
<evidence type="ECO:0000259" key="7">
    <source>
        <dbReference type="Pfam" id="PF04884"/>
    </source>
</evidence>
<dbReference type="InParanoid" id="B3RJX7"/>
<keyword evidence="9" id="KW-1185">Reference proteome</keyword>
<comment type="similarity">
    <text evidence="2">Belongs to the RUS1 family.</text>
</comment>
<evidence type="ECO:0000256" key="2">
    <source>
        <dbReference type="ARBA" id="ARBA00007558"/>
    </source>
</evidence>
<feature type="domain" description="Protein root UVB sensitive/RUS" evidence="7">
    <location>
        <begin position="2"/>
        <end position="233"/>
    </location>
</feature>
<evidence type="ECO:0000256" key="1">
    <source>
        <dbReference type="ARBA" id="ARBA00004370"/>
    </source>
</evidence>